<dbReference type="AlphaFoldDB" id="T1JJX9"/>
<reference evidence="1" key="2">
    <citation type="submission" date="2015-02" db="UniProtKB">
        <authorList>
            <consortium name="EnsemblMetazoa"/>
        </authorList>
    </citation>
    <scope>IDENTIFICATION</scope>
</reference>
<proteinExistence type="predicted"/>
<sequence>MCYLELSICCLKPTKHKYLDTSTIGTIILNNFVTQFTDSNPSVNNKCNVLRIRSSSKISQKNLFLTKWTRYCTRVPYDDPYYEAEVAAMILCSQTWNVSESELHTARNSSIDMLPMMFRSGSSRHDTSKPNSAGKTFCKNHFLSFQTAHLSNNSCTKLPLVNGLCIVLK</sequence>
<organism evidence="1 2">
    <name type="scientific">Strigamia maritima</name>
    <name type="common">European centipede</name>
    <name type="synonym">Geophilus maritimus</name>
    <dbReference type="NCBI Taxonomy" id="126957"/>
    <lineage>
        <taxon>Eukaryota</taxon>
        <taxon>Metazoa</taxon>
        <taxon>Ecdysozoa</taxon>
        <taxon>Arthropoda</taxon>
        <taxon>Myriapoda</taxon>
        <taxon>Chilopoda</taxon>
        <taxon>Pleurostigmophora</taxon>
        <taxon>Geophilomorpha</taxon>
        <taxon>Linotaeniidae</taxon>
        <taxon>Strigamia</taxon>
    </lineage>
</organism>
<dbReference type="EnsemblMetazoa" id="SMAR014159-RA">
    <property type="protein sequence ID" value="SMAR014159-PA"/>
    <property type="gene ID" value="SMAR014159"/>
</dbReference>
<evidence type="ECO:0000313" key="2">
    <source>
        <dbReference type="Proteomes" id="UP000014500"/>
    </source>
</evidence>
<dbReference type="EMBL" id="JH432204">
    <property type="status" value="NOT_ANNOTATED_CDS"/>
    <property type="molecule type" value="Genomic_DNA"/>
</dbReference>
<evidence type="ECO:0000313" key="1">
    <source>
        <dbReference type="EnsemblMetazoa" id="SMAR014159-PA"/>
    </source>
</evidence>
<dbReference type="HOGENOM" id="CLU_1582625_0_0_1"/>
<name>T1JJX9_STRMM</name>
<accession>T1JJX9</accession>
<dbReference type="Proteomes" id="UP000014500">
    <property type="component" value="Unassembled WGS sequence"/>
</dbReference>
<reference evidence="2" key="1">
    <citation type="submission" date="2011-05" db="EMBL/GenBank/DDBJ databases">
        <authorList>
            <person name="Richards S.R."/>
            <person name="Qu J."/>
            <person name="Jiang H."/>
            <person name="Jhangiani S.N."/>
            <person name="Agravi P."/>
            <person name="Goodspeed R."/>
            <person name="Gross S."/>
            <person name="Mandapat C."/>
            <person name="Jackson L."/>
            <person name="Mathew T."/>
            <person name="Pu L."/>
            <person name="Thornton R."/>
            <person name="Saada N."/>
            <person name="Wilczek-Boney K.B."/>
            <person name="Lee S."/>
            <person name="Kovar C."/>
            <person name="Wu Y."/>
            <person name="Scherer S.E."/>
            <person name="Worley K.C."/>
            <person name="Muzny D.M."/>
            <person name="Gibbs R."/>
        </authorList>
    </citation>
    <scope>NUCLEOTIDE SEQUENCE</scope>
    <source>
        <strain evidence="2">Brora</strain>
    </source>
</reference>
<keyword evidence="2" id="KW-1185">Reference proteome</keyword>
<protein>
    <submittedName>
        <fullName evidence="1">Uncharacterized protein</fullName>
    </submittedName>
</protein>